<dbReference type="PROSITE" id="PS51192">
    <property type="entry name" value="HELICASE_ATP_BIND_1"/>
    <property type="match status" value="1"/>
</dbReference>
<feature type="domain" description="Helicase ATP-binding" evidence="3">
    <location>
        <begin position="183"/>
        <end position="364"/>
    </location>
</feature>
<evidence type="ECO:0000313" key="5">
    <source>
        <dbReference type="EMBL" id="QDO16447.1"/>
    </source>
</evidence>
<reference evidence="5" key="1">
    <citation type="journal article" date="2019" name="Microorganisms">
        <title>DNA Damage Response Pathways in Dinoflagellates.</title>
        <authorList>
            <person name="Li C."/>
            <person name="Wong J."/>
        </authorList>
    </citation>
    <scope>NUCLEOTIDE SEQUENCE</scope>
</reference>
<dbReference type="InterPro" id="IPR050496">
    <property type="entry name" value="SNF2_RAD54_helicase_repair"/>
</dbReference>
<feature type="domain" description="Helicase C-terminal" evidence="4">
    <location>
        <begin position="511"/>
        <end position="667"/>
    </location>
</feature>
<accession>A0A516AGM2</accession>
<feature type="compositionally biased region" description="Basic and acidic residues" evidence="2">
    <location>
        <begin position="33"/>
        <end position="47"/>
    </location>
</feature>
<dbReference type="InterPro" id="IPR001650">
    <property type="entry name" value="Helicase_C-like"/>
</dbReference>
<dbReference type="PANTHER" id="PTHR45629:SF7">
    <property type="entry name" value="DNA EXCISION REPAIR PROTEIN ERCC-6-RELATED"/>
    <property type="match status" value="1"/>
</dbReference>
<sequence length="1041" mass="116974">MVQWSKAHPAEYRAMRTEGAAVSGHKNLFDFRRTIKRKAPETARSEEGVLPTPPKVRRDDDTSDKAYLRRQALWERTSTGKLPASQALSAKQPVGEDGQPLKEEPTQTQAPSQSSGNPDPADPNRSGDSGQVKHEGLHNADTQEDRKRIKLQEDVQVSEGLRSPRWLWEALYPYQHTCVKWLWDLHGEQMGGILADEMGLGKTVQIAAYLGTLHHSGVLQNMRIQNTSLGAASPAKPGGVLIVCPATLVTQWRNELHIWYPPLRVCVMHQVSERERRESMEVAVREQGVLITSYETMRTAHDELLKHTWVMLILDEGQKIRNPHANITIATKQFSTPHRILLSGSPIQNNLQELWSLFDFICPGRLGTLPVFLEEFAEPIEKGNLVGANETKVAAAYQCAMALRELTQPCILRRTKADCMDILRLPHKQEQVLFCHLTPEQYQVYIEFLQTEQVRKAMVRNPDQRNNGAAFFSIGVLRKLCNHPDLLLRDADEKLKPKDMGNPERSGKMKVLAEIMRKWKEEGHRALIFVQTIQMLEILQSWMQSCEYTYLRIDGKTPVKKRLKLIEEFNGDTSLFSMILTTRVGGVGLNIIGADRVLIFDPDWNPMTDVQARERTWRIGQKRDVTIYRLVLTGTVEEKIYQRQVYKHFLSQKILNDPRQRQFFKWNDMADLFDVPPMPPNFSPEEMLTLKRKYQALFKKLKPEDSYGEEVETTELMHSITALPTKKENKASKAASSEHSELLKSLYSSNGIKASFNHDKVEQPLLDRRIIQKGASLIASRAVAAVQKSARERASHHISEPTWTGQRGRAGVSASAAKFEVVKHEGVKREMVKREIVNGCIVQHRVSSLEGGSSSSASGATGGLNYNTLKSSGVKPAHILDGLRQLAAIRSSASARDVSQSDEASKRGVSQLRLDANLGLTPDAPATPRPERSADAGLSEADLAQIEGDCVGLPIELHSSDRQIAERILSTFLDPKLAGIEHSLTTGQVLDQLAPQIAQHHADLFKSLLKQLCVHSKPSRPGQPAIWTLKPEFWPKKSERS</sequence>
<evidence type="ECO:0000256" key="1">
    <source>
        <dbReference type="ARBA" id="ARBA00022801"/>
    </source>
</evidence>
<protein>
    <submittedName>
        <fullName evidence="5">DNA excision repair protein ERCC-6</fullName>
    </submittedName>
</protein>
<dbReference type="InterPro" id="IPR038718">
    <property type="entry name" value="SNF2-like_sf"/>
</dbReference>
<dbReference type="InterPro" id="IPR027417">
    <property type="entry name" value="P-loop_NTPase"/>
</dbReference>
<dbReference type="PANTHER" id="PTHR45629">
    <property type="entry name" value="SNF2/RAD54 FAMILY MEMBER"/>
    <property type="match status" value="1"/>
</dbReference>
<dbReference type="GO" id="GO:0006283">
    <property type="term" value="P:transcription-coupled nucleotide-excision repair"/>
    <property type="evidence" value="ECO:0007669"/>
    <property type="project" value="TreeGrafter"/>
</dbReference>
<feature type="compositionally biased region" description="Polar residues" evidence="2">
    <location>
        <begin position="106"/>
        <end position="117"/>
    </location>
</feature>
<feature type="region of interest" description="Disordered" evidence="2">
    <location>
        <begin position="33"/>
        <end position="151"/>
    </location>
</feature>
<organism evidence="5">
    <name type="scientific">Crypthecodinium cohnii</name>
    <name type="common">Dinoflagellate</name>
    <name type="synonym">Glenodinium cohnii</name>
    <dbReference type="NCBI Taxonomy" id="2866"/>
    <lineage>
        <taxon>Eukaryota</taxon>
        <taxon>Sar</taxon>
        <taxon>Alveolata</taxon>
        <taxon>Dinophyceae</taxon>
        <taxon>Gonyaulacales</taxon>
        <taxon>Crypthecodiniaceae</taxon>
        <taxon>Crypthecodinium</taxon>
    </lineage>
</organism>
<keyword evidence="1" id="KW-0378">Hydrolase</keyword>
<feature type="compositionally biased region" description="Basic and acidic residues" evidence="2">
    <location>
        <begin position="131"/>
        <end position="151"/>
    </location>
</feature>
<dbReference type="EMBL" id="MN125980">
    <property type="protein sequence ID" value="QDO16447.1"/>
    <property type="molecule type" value="mRNA"/>
</dbReference>
<dbReference type="Pfam" id="PF00271">
    <property type="entry name" value="Helicase_C"/>
    <property type="match status" value="1"/>
</dbReference>
<dbReference type="Pfam" id="PF00176">
    <property type="entry name" value="SNF2-rel_dom"/>
    <property type="match status" value="1"/>
</dbReference>
<dbReference type="Gene3D" id="3.40.50.10810">
    <property type="entry name" value="Tandem AAA-ATPase domain"/>
    <property type="match status" value="1"/>
</dbReference>
<feature type="region of interest" description="Disordered" evidence="2">
    <location>
        <begin position="894"/>
        <end position="937"/>
    </location>
</feature>
<evidence type="ECO:0000256" key="2">
    <source>
        <dbReference type="SAM" id="MobiDB-lite"/>
    </source>
</evidence>
<dbReference type="SUPFAM" id="SSF52540">
    <property type="entry name" value="P-loop containing nucleoside triphosphate hydrolases"/>
    <property type="match status" value="2"/>
</dbReference>
<dbReference type="GO" id="GO:0005524">
    <property type="term" value="F:ATP binding"/>
    <property type="evidence" value="ECO:0007669"/>
    <property type="project" value="InterPro"/>
</dbReference>
<dbReference type="GO" id="GO:0005634">
    <property type="term" value="C:nucleus"/>
    <property type="evidence" value="ECO:0007669"/>
    <property type="project" value="TreeGrafter"/>
</dbReference>
<dbReference type="InterPro" id="IPR014001">
    <property type="entry name" value="Helicase_ATP-bd"/>
</dbReference>
<dbReference type="InterPro" id="IPR049730">
    <property type="entry name" value="SNF2/RAD54-like_C"/>
</dbReference>
<feature type="compositionally biased region" description="Basic and acidic residues" evidence="2">
    <location>
        <begin position="56"/>
        <end position="67"/>
    </location>
</feature>
<dbReference type="SMART" id="SM00490">
    <property type="entry name" value="HELICc"/>
    <property type="match status" value="1"/>
</dbReference>
<name>A0A516AGM2_CRYCO</name>
<proteinExistence type="evidence at transcript level"/>
<dbReference type="GO" id="GO:0016787">
    <property type="term" value="F:hydrolase activity"/>
    <property type="evidence" value="ECO:0007669"/>
    <property type="project" value="UniProtKB-KW"/>
</dbReference>
<dbReference type="Gene3D" id="3.40.50.300">
    <property type="entry name" value="P-loop containing nucleotide triphosphate hydrolases"/>
    <property type="match status" value="1"/>
</dbReference>
<dbReference type="AlphaFoldDB" id="A0A516AGM2"/>
<evidence type="ECO:0000259" key="3">
    <source>
        <dbReference type="PROSITE" id="PS51192"/>
    </source>
</evidence>
<evidence type="ECO:0000259" key="4">
    <source>
        <dbReference type="PROSITE" id="PS51194"/>
    </source>
</evidence>
<dbReference type="SMART" id="SM00487">
    <property type="entry name" value="DEXDc"/>
    <property type="match status" value="1"/>
</dbReference>
<dbReference type="FunFam" id="3.40.50.10810:FF:000094">
    <property type="entry name" value="DNA excision repair protein ERCC-6"/>
    <property type="match status" value="1"/>
</dbReference>
<dbReference type="PROSITE" id="PS51194">
    <property type="entry name" value="HELICASE_CTER"/>
    <property type="match status" value="1"/>
</dbReference>
<dbReference type="GO" id="GO:0008094">
    <property type="term" value="F:ATP-dependent activity, acting on DNA"/>
    <property type="evidence" value="ECO:0007669"/>
    <property type="project" value="TreeGrafter"/>
</dbReference>
<dbReference type="CDD" id="cd18793">
    <property type="entry name" value="SF2_C_SNF"/>
    <property type="match status" value="1"/>
</dbReference>
<dbReference type="InterPro" id="IPR000330">
    <property type="entry name" value="SNF2_N"/>
</dbReference>